<reference evidence="2" key="2">
    <citation type="submission" date="2020-09" db="EMBL/GenBank/DDBJ databases">
        <authorList>
            <person name="Sun Q."/>
            <person name="Sedlacek I."/>
        </authorList>
    </citation>
    <scope>NUCLEOTIDE SEQUENCE</scope>
    <source>
        <strain evidence="2">CCM 7664</strain>
    </source>
</reference>
<sequence length="115" mass="12464">MRRQNRLCFTAVLAALLLFAQWMGLQHSIAHADLVDGNHAVFKSANAADASGEYIGDKGHSCKLYDSATLSDSAPLPIVLPVIRTGMLVVTQHISAILWDAPLRCHFSSRAPPRA</sequence>
<keyword evidence="3" id="KW-1185">Reference proteome</keyword>
<protein>
    <recommendedName>
        <fullName evidence="4">DUF2946 domain-containing protein</fullName>
    </recommendedName>
</protein>
<dbReference type="AlphaFoldDB" id="A0A8J3AYG3"/>
<accession>A0A8J3AYG3</accession>
<evidence type="ECO:0000313" key="3">
    <source>
        <dbReference type="Proteomes" id="UP000627205"/>
    </source>
</evidence>
<evidence type="ECO:0000256" key="1">
    <source>
        <dbReference type="SAM" id="SignalP"/>
    </source>
</evidence>
<dbReference type="Proteomes" id="UP000627205">
    <property type="component" value="Unassembled WGS sequence"/>
</dbReference>
<organism evidence="2 3">
    <name type="scientific">Oxalicibacterium solurbis</name>
    <dbReference type="NCBI Taxonomy" id="69280"/>
    <lineage>
        <taxon>Bacteria</taxon>
        <taxon>Pseudomonadati</taxon>
        <taxon>Pseudomonadota</taxon>
        <taxon>Betaproteobacteria</taxon>
        <taxon>Burkholderiales</taxon>
        <taxon>Oxalobacteraceae</taxon>
        <taxon>Oxalicibacterium</taxon>
    </lineage>
</organism>
<reference evidence="2" key="1">
    <citation type="journal article" date="2014" name="Int. J. Syst. Evol. Microbiol.">
        <title>Complete genome sequence of Corynebacterium casei LMG S-19264T (=DSM 44701T), isolated from a smear-ripened cheese.</title>
        <authorList>
            <consortium name="US DOE Joint Genome Institute (JGI-PGF)"/>
            <person name="Walter F."/>
            <person name="Albersmeier A."/>
            <person name="Kalinowski J."/>
            <person name="Ruckert C."/>
        </authorList>
    </citation>
    <scope>NUCLEOTIDE SEQUENCE</scope>
    <source>
        <strain evidence="2">CCM 7664</strain>
    </source>
</reference>
<name>A0A8J3AYG3_9BURK</name>
<evidence type="ECO:0000313" key="2">
    <source>
        <dbReference type="EMBL" id="GGI53811.1"/>
    </source>
</evidence>
<feature type="signal peptide" evidence="1">
    <location>
        <begin position="1"/>
        <end position="32"/>
    </location>
</feature>
<feature type="chain" id="PRO_5035146132" description="DUF2946 domain-containing protein" evidence="1">
    <location>
        <begin position="33"/>
        <end position="115"/>
    </location>
</feature>
<dbReference type="RefSeq" id="WP_188419831.1">
    <property type="nucleotide sequence ID" value="NZ_BMDP01000001.1"/>
</dbReference>
<gene>
    <name evidence="2" type="ORF">GCM10011430_09850</name>
</gene>
<evidence type="ECO:0008006" key="4">
    <source>
        <dbReference type="Google" id="ProtNLM"/>
    </source>
</evidence>
<proteinExistence type="predicted"/>
<comment type="caution">
    <text evidence="2">The sequence shown here is derived from an EMBL/GenBank/DDBJ whole genome shotgun (WGS) entry which is preliminary data.</text>
</comment>
<keyword evidence="1" id="KW-0732">Signal</keyword>
<dbReference type="EMBL" id="BMDP01000001">
    <property type="protein sequence ID" value="GGI53811.1"/>
    <property type="molecule type" value="Genomic_DNA"/>
</dbReference>